<comment type="similarity">
    <text evidence="14 16">Belongs to the type III pantothenate kinase family.</text>
</comment>
<evidence type="ECO:0000256" key="1">
    <source>
        <dbReference type="ARBA" id="ARBA00001206"/>
    </source>
</evidence>
<keyword evidence="8 16" id="KW-0808">Transferase</keyword>
<dbReference type="Proteomes" id="UP000235015">
    <property type="component" value="Unassembled WGS sequence"/>
</dbReference>
<evidence type="ECO:0000256" key="2">
    <source>
        <dbReference type="ARBA" id="ARBA00001958"/>
    </source>
</evidence>
<dbReference type="Gene3D" id="3.30.420.40">
    <property type="match status" value="2"/>
</dbReference>
<evidence type="ECO:0000256" key="14">
    <source>
        <dbReference type="ARBA" id="ARBA00038036"/>
    </source>
</evidence>
<evidence type="ECO:0000256" key="9">
    <source>
        <dbReference type="ARBA" id="ARBA00022741"/>
    </source>
</evidence>
<feature type="binding site" evidence="16">
    <location>
        <position position="181"/>
    </location>
    <ligand>
        <name>substrate</name>
    </ligand>
</feature>
<evidence type="ECO:0000256" key="12">
    <source>
        <dbReference type="ARBA" id="ARBA00022958"/>
    </source>
</evidence>
<comment type="subcellular location">
    <subcellularLocation>
        <location evidence="3 16">Cytoplasm</location>
    </subcellularLocation>
</comment>
<feature type="binding site" evidence="16">
    <location>
        <position position="127"/>
    </location>
    <ligand>
        <name>K(+)</name>
        <dbReference type="ChEBI" id="CHEBI:29103"/>
    </ligand>
</feature>
<keyword evidence="16" id="KW-0479">Metal-binding</keyword>
<evidence type="ECO:0000256" key="6">
    <source>
        <dbReference type="ARBA" id="ARBA00012102"/>
    </source>
</evidence>
<evidence type="ECO:0000313" key="17">
    <source>
        <dbReference type="EMBL" id="PLX60112.1"/>
    </source>
</evidence>
<feature type="binding site" evidence="16">
    <location>
        <begin position="10"/>
        <end position="17"/>
    </location>
    <ligand>
        <name>ATP</name>
        <dbReference type="ChEBI" id="CHEBI:30616"/>
    </ligand>
</feature>
<dbReference type="AlphaFoldDB" id="A0A2N6CSP3"/>
<dbReference type="UniPathway" id="UPA00241">
    <property type="reaction ID" value="UER00352"/>
</dbReference>
<evidence type="ECO:0000256" key="8">
    <source>
        <dbReference type="ARBA" id="ARBA00022679"/>
    </source>
</evidence>
<keyword evidence="9 16" id="KW-0547">Nucleotide-binding</keyword>
<dbReference type="NCBIfam" id="TIGR00671">
    <property type="entry name" value="baf"/>
    <property type="match status" value="1"/>
</dbReference>
<dbReference type="Pfam" id="PF03309">
    <property type="entry name" value="Pan_kinase"/>
    <property type="match status" value="1"/>
</dbReference>
<comment type="caution">
    <text evidence="17">The sequence shown here is derived from an EMBL/GenBank/DDBJ whole genome shotgun (WGS) entry which is preliminary data.</text>
</comment>
<comment type="cofactor">
    <cofactor evidence="16">
        <name>NH4(+)</name>
        <dbReference type="ChEBI" id="CHEBI:28938"/>
    </cofactor>
    <cofactor evidence="16">
        <name>K(+)</name>
        <dbReference type="ChEBI" id="CHEBI:29103"/>
    </cofactor>
    <text evidence="16">A monovalent cation. Ammonium or potassium.</text>
</comment>
<evidence type="ECO:0000256" key="15">
    <source>
        <dbReference type="ARBA" id="ARBA00040883"/>
    </source>
</evidence>
<dbReference type="CDD" id="cd24015">
    <property type="entry name" value="ASKHA_NBD_PanK-III"/>
    <property type="match status" value="1"/>
</dbReference>
<feature type="active site" description="Proton acceptor" evidence="16">
    <location>
        <position position="107"/>
    </location>
</feature>
<dbReference type="InterPro" id="IPR043129">
    <property type="entry name" value="ATPase_NBD"/>
</dbReference>
<accession>A0A2N6CSP3</accession>
<dbReference type="PANTHER" id="PTHR34265">
    <property type="entry name" value="TYPE III PANTOTHENATE KINASE"/>
    <property type="match status" value="1"/>
</dbReference>
<dbReference type="GO" id="GO:0005524">
    <property type="term" value="F:ATP binding"/>
    <property type="evidence" value="ECO:0007669"/>
    <property type="project" value="UniProtKB-UniRule"/>
</dbReference>
<comment type="subunit">
    <text evidence="5 16">Homodimer.</text>
</comment>
<dbReference type="HAMAP" id="MF_01274">
    <property type="entry name" value="Pantothen_kinase_3"/>
    <property type="match status" value="1"/>
</dbReference>
<protein>
    <recommendedName>
        <fullName evidence="15 16">Type III pantothenate kinase</fullName>
        <ecNumber evidence="6 16">2.7.1.33</ecNumber>
    </recommendedName>
    <alternativeName>
        <fullName evidence="16">PanK-III</fullName>
    </alternativeName>
    <alternativeName>
        <fullName evidence="16">Pantothenic acid kinase</fullName>
    </alternativeName>
</protein>
<gene>
    <name evidence="16" type="primary">coaX</name>
    <name evidence="17" type="ORF">C0630_17410</name>
</gene>
<comment type="pathway">
    <text evidence="4 16">Cofactor biosynthesis; coenzyme A biosynthesis; CoA from (R)-pantothenate: step 1/5.</text>
</comment>
<dbReference type="STRING" id="1111735.GCA_000428045_01928"/>
<feature type="binding site" evidence="16">
    <location>
        <position position="98"/>
    </location>
    <ligand>
        <name>substrate</name>
    </ligand>
</feature>
<evidence type="ECO:0000256" key="7">
    <source>
        <dbReference type="ARBA" id="ARBA00022490"/>
    </source>
</evidence>
<dbReference type="GO" id="GO:0015937">
    <property type="term" value="P:coenzyme A biosynthetic process"/>
    <property type="evidence" value="ECO:0007669"/>
    <property type="project" value="UniProtKB-UniRule"/>
</dbReference>
<comment type="catalytic activity">
    <reaction evidence="1 16">
        <text>(R)-pantothenate + ATP = (R)-4'-phosphopantothenate + ADP + H(+)</text>
        <dbReference type="Rhea" id="RHEA:16373"/>
        <dbReference type="ChEBI" id="CHEBI:10986"/>
        <dbReference type="ChEBI" id="CHEBI:15378"/>
        <dbReference type="ChEBI" id="CHEBI:29032"/>
        <dbReference type="ChEBI" id="CHEBI:30616"/>
        <dbReference type="ChEBI" id="CHEBI:456216"/>
        <dbReference type="EC" id="2.7.1.33"/>
    </reaction>
</comment>
<dbReference type="InterPro" id="IPR004619">
    <property type="entry name" value="Type_III_PanK"/>
</dbReference>
<organism evidence="17 18">
    <name type="scientific">Sedimenticola selenatireducens</name>
    <dbReference type="NCBI Taxonomy" id="191960"/>
    <lineage>
        <taxon>Bacteria</taxon>
        <taxon>Pseudomonadati</taxon>
        <taxon>Pseudomonadota</taxon>
        <taxon>Gammaproteobacteria</taxon>
        <taxon>Chromatiales</taxon>
        <taxon>Sedimenticolaceae</taxon>
        <taxon>Sedimenticola</taxon>
    </lineage>
</organism>
<evidence type="ECO:0000256" key="4">
    <source>
        <dbReference type="ARBA" id="ARBA00005225"/>
    </source>
</evidence>
<evidence type="ECO:0000256" key="16">
    <source>
        <dbReference type="HAMAP-Rule" id="MF_01274"/>
    </source>
</evidence>
<evidence type="ECO:0000256" key="5">
    <source>
        <dbReference type="ARBA" id="ARBA00011738"/>
    </source>
</evidence>
<keyword evidence="10 16" id="KW-0418">Kinase</keyword>
<dbReference type="GO" id="GO:0004594">
    <property type="term" value="F:pantothenate kinase activity"/>
    <property type="evidence" value="ECO:0007669"/>
    <property type="project" value="UniProtKB-UniRule"/>
</dbReference>
<reference evidence="17 18" key="1">
    <citation type="submission" date="2017-11" db="EMBL/GenBank/DDBJ databases">
        <title>Genome-resolved metagenomics identifies genetic mobility, metabolic interactions, and unexpected diversity in perchlorate-reducing communities.</title>
        <authorList>
            <person name="Barnum T.P."/>
            <person name="Figueroa I.A."/>
            <person name="Carlstrom C.I."/>
            <person name="Lucas L.N."/>
            <person name="Engelbrektson A.L."/>
            <person name="Coates J.D."/>
        </authorList>
    </citation>
    <scope>NUCLEOTIDE SEQUENCE [LARGE SCALE GENOMIC DNA]</scope>
    <source>
        <strain evidence="17">BM301</strain>
    </source>
</reference>
<dbReference type="EC" id="2.7.1.33" evidence="6 16"/>
<evidence type="ECO:0000256" key="10">
    <source>
        <dbReference type="ARBA" id="ARBA00022777"/>
    </source>
</evidence>
<evidence type="ECO:0000256" key="13">
    <source>
        <dbReference type="ARBA" id="ARBA00022993"/>
    </source>
</evidence>
<evidence type="ECO:0000313" key="18">
    <source>
        <dbReference type="Proteomes" id="UP000235015"/>
    </source>
</evidence>
<feature type="binding site" evidence="16">
    <location>
        <position position="130"/>
    </location>
    <ligand>
        <name>ATP</name>
        <dbReference type="ChEBI" id="CHEBI:30616"/>
    </ligand>
</feature>
<sequence>MKSDNILLIDIGNTNLKWSLLQAGRRSPVTAKTHRGITSDLLATQCWADSPPPDKIFLANVAGAELESGLISWMQGRWGRTPQVVRPVAQGWGVINGYLDPGQLGVDRWLTLLAVRRQEHRAACIVDCGTAITVDLMDSGGRHHGGMILPGLDLMRESLLHQTRIPRVVNVSVDTLFARDTASAVASAAVNSAAALIERSMHQAAAFCGESPRLLLTGSDAERISMQLEISFQIDHELVMKGLVAIAETAAG</sequence>
<proteinExistence type="inferred from homology"/>
<feature type="binding site" evidence="16">
    <location>
        <begin position="105"/>
        <end position="108"/>
    </location>
    <ligand>
        <name>substrate</name>
    </ligand>
</feature>
<evidence type="ECO:0000256" key="11">
    <source>
        <dbReference type="ARBA" id="ARBA00022840"/>
    </source>
</evidence>
<dbReference type="GO" id="GO:0046872">
    <property type="term" value="F:metal ion binding"/>
    <property type="evidence" value="ECO:0007669"/>
    <property type="project" value="UniProtKB-KW"/>
</dbReference>
<dbReference type="EMBL" id="PKUN01000028">
    <property type="protein sequence ID" value="PLX60112.1"/>
    <property type="molecule type" value="Genomic_DNA"/>
</dbReference>
<comment type="cofactor">
    <cofactor evidence="2">
        <name>K(+)</name>
        <dbReference type="ChEBI" id="CHEBI:29103"/>
    </cofactor>
</comment>
<dbReference type="GO" id="GO:0005737">
    <property type="term" value="C:cytoplasm"/>
    <property type="evidence" value="ECO:0007669"/>
    <property type="project" value="UniProtKB-SubCell"/>
</dbReference>
<name>A0A2N6CSP3_9GAMM</name>
<keyword evidence="11 16" id="KW-0067">ATP-binding</keyword>
<dbReference type="PANTHER" id="PTHR34265:SF1">
    <property type="entry name" value="TYPE III PANTOTHENATE KINASE"/>
    <property type="match status" value="1"/>
</dbReference>
<evidence type="ECO:0000256" key="3">
    <source>
        <dbReference type="ARBA" id="ARBA00004496"/>
    </source>
</evidence>
<comment type="function">
    <text evidence="16">Catalyzes the phosphorylation of pantothenate (Pan), the first step in CoA biosynthesis.</text>
</comment>
<keyword evidence="13 16" id="KW-0173">Coenzyme A biosynthesis</keyword>
<dbReference type="SUPFAM" id="SSF53067">
    <property type="entry name" value="Actin-like ATPase domain"/>
    <property type="match status" value="2"/>
</dbReference>
<dbReference type="RefSeq" id="WP_273440776.1">
    <property type="nucleotide sequence ID" value="NZ_PKUN01000028.1"/>
</dbReference>
<keyword evidence="12 16" id="KW-0630">Potassium</keyword>
<keyword evidence="7 16" id="KW-0963">Cytoplasm</keyword>